<dbReference type="GO" id="GO:0004252">
    <property type="term" value="F:serine-type endopeptidase activity"/>
    <property type="evidence" value="ECO:0007669"/>
    <property type="project" value="UniProtKB-UniRule"/>
</dbReference>
<keyword evidence="6" id="KW-0732">Signal</keyword>
<dbReference type="Gene3D" id="3.40.50.200">
    <property type="entry name" value="Peptidase S8/S53 domain"/>
    <property type="match status" value="1"/>
</dbReference>
<dbReference type="InterPro" id="IPR000209">
    <property type="entry name" value="Peptidase_S8/S53_dom"/>
</dbReference>
<feature type="active site" description="Charge relay system" evidence="5">
    <location>
        <position position="400"/>
    </location>
</feature>
<protein>
    <submittedName>
        <fullName evidence="8">S8 family serine peptidase</fullName>
    </submittedName>
</protein>
<sequence length="457" mass="46082">MPSSRPTYSLLRTCRCLLTALALLAAAGPAAAQVGLPGLPRLPGGSLSNLGDASLRDRLRERLLDTAELPRKVSLEQMRLLTVRDLLQRHPAQLEPDPAGFPVVRREILAWSPSAAGLAAASAAGLLVADRQQMPEVGQTLVTLRVPDGVATADALSTLRTADPDGVYDFDHIYIGAGSRAADAAPEGAPAAGKASLPASGAGAPGAVGGEVRVGLVDSGVDGGHEVFENARIVRWGCGDVAHPAAHGTAVGALMIGKSERFSGAAPGAKLYAADIYCDQPTGGSASQIVQALAWLAKEQVGVINISLVGPPNQMLGRVVQAMVARGHLLVAAVGNDGPTAPPLYPASYPGVVGVTGVDPKRNPLPEAARGPQVMFAAPGSQMAAAAIGAPPYKLVRGTSFASPLVAALLAPKLAAPSPAQAAAAVSSLAASATAAGDGTGRGVVGENLRIPPSAFR</sequence>
<dbReference type="AlphaFoldDB" id="A0A6L6QN77"/>
<comment type="similarity">
    <text evidence="1 5">Belongs to the peptidase S8 family.</text>
</comment>
<dbReference type="OrthoDB" id="5405281at2"/>
<keyword evidence="9" id="KW-1185">Reference proteome</keyword>
<evidence type="ECO:0000256" key="5">
    <source>
        <dbReference type="PROSITE-ProRule" id="PRU01240"/>
    </source>
</evidence>
<dbReference type="GO" id="GO:0006508">
    <property type="term" value="P:proteolysis"/>
    <property type="evidence" value="ECO:0007669"/>
    <property type="project" value="UniProtKB-KW"/>
</dbReference>
<evidence type="ECO:0000256" key="3">
    <source>
        <dbReference type="ARBA" id="ARBA00022801"/>
    </source>
</evidence>
<keyword evidence="2 5" id="KW-0645">Protease</keyword>
<keyword evidence="3 5" id="KW-0378">Hydrolase</keyword>
<dbReference type="InterPro" id="IPR015500">
    <property type="entry name" value="Peptidase_S8_subtilisin-rel"/>
</dbReference>
<dbReference type="PROSITE" id="PS51892">
    <property type="entry name" value="SUBTILASE"/>
    <property type="match status" value="1"/>
</dbReference>
<gene>
    <name evidence="8" type="ORF">GM658_23210</name>
</gene>
<accession>A0A6L6QN77</accession>
<dbReference type="PANTHER" id="PTHR43806">
    <property type="entry name" value="PEPTIDASE S8"/>
    <property type="match status" value="1"/>
</dbReference>
<dbReference type="PANTHER" id="PTHR43806:SF11">
    <property type="entry name" value="CEREVISIN-RELATED"/>
    <property type="match status" value="1"/>
</dbReference>
<name>A0A6L6QN77_9BURK</name>
<feature type="domain" description="Peptidase S8/S53" evidence="7">
    <location>
        <begin position="210"/>
        <end position="412"/>
    </location>
</feature>
<dbReference type="InterPro" id="IPR023828">
    <property type="entry name" value="Peptidase_S8_Ser-AS"/>
</dbReference>
<proteinExistence type="inferred from homology"/>
<feature type="signal peptide" evidence="6">
    <location>
        <begin position="1"/>
        <end position="32"/>
    </location>
</feature>
<feature type="chain" id="PRO_5026749350" evidence="6">
    <location>
        <begin position="33"/>
        <end position="457"/>
    </location>
</feature>
<dbReference type="CDD" id="cd05561">
    <property type="entry name" value="Peptidases_S8_4"/>
    <property type="match status" value="1"/>
</dbReference>
<organism evidence="8 9">
    <name type="scientific">Massilia eburnea</name>
    <dbReference type="NCBI Taxonomy" id="1776165"/>
    <lineage>
        <taxon>Bacteria</taxon>
        <taxon>Pseudomonadati</taxon>
        <taxon>Pseudomonadota</taxon>
        <taxon>Betaproteobacteria</taxon>
        <taxon>Burkholderiales</taxon>
        <taxon>Oxalobacteraceae</taxon>
        <taxon>Telluria group</taxon>
        <taxon>Massilia</taxon>
    </lineage>
</organism>
<dbReference type="PRINTS" id="PR00723">
    <property type="entry name" value="SUBTILISIN"/>
</dbReference>
<feature type="active site" description="Charge relay system" evidence="5">
    <location>
        <position position="218"/>
    </location>
</feature>
<dbReference type="InterPro" id="IPR036852">
    <property type="entry name" value="Peptidase_S8/S53_dom_sf"/>
</dbReference>
<evidence type="ECO:0000313" key="8">
    <source>
        <dbReference type="EMBL" id="MTW13524.1"/>
    </source>
</evidence>
<dbReference type="SUPFAM" id="SSF52743">
    <property type="entry name" value="Subtilisin-like"/>
    <property type="match status" value="1"/>
</dbReference>
<dbReference type="InterPro" id="IPR050131">
    <property type="entry name" value="Peptidase_S8_subtilisin-like"/>
</dbReference>
<evidence type="ECO:0000256" key="2">
    <source>
        <dbReference type="ARBA" id="ARBA00022670"/>
    </source>
</evidence>
<comment type="caution">
    <text evidence="8">The sequence shown here is derived from an EMBL/GenBank/DDBJ whole genome shotgun (WGS) entry which is preliminary data.</text>
</comment>
<dbReference type="PROSITE" id="PS00138">
    <property type="entry name" value="SUBTILASE_SER"/>
    <property type="match status" value="1"/>
</dbReference>
<dbReference type="RefSeq" id="WP_155456443.1">
    <property type="nucleotide sequence ID" value="NZ_WNKX01000023.1"/>
</dbReference>
<dbReference type="EMBL" id="WNKX01000023">
    <property type="protein sequence ID" value="MTW13524.1"/>
    <property type="molecule type" value="Genomic_DNA"/>
</dbReference>
<dbReference type="Pfam" id="PF00082">
    <property type="entry name" value="Peptidase_S8"/>
    <property type="match status" value="1"/>
</dbReference>
<keyword evidence="4 5" id="KW-0720">Serine protease</keyword>
<evidence type="ECO:0000313" key="9">
    <source>
        <dbReference type="Proteomes" id="UP000472320"/>
    </source>
</evidence>
<reference evidence="8 9" key="1">
    <citation type="submission" date="2019-11" db="EMBL/GenBank/DDBJ databases">
        <title>Type strains purchased from KCTC, JCM and DSMZ.</title>
        <authorList>
            <person name="Lu H."/>
        </authorList>
    </citation>
    <scope>NUCLEOTIDE SEQUENCE [LARGE SCALE GENOMIC DNA]</scope>
    <source>
        <strain evidence="8 9">JCM 31587</strain>
    </source>
</reference>
<dbReference type="Proteomes" id="UP000472320">
    <property type="component" value="Unassembled WGS sequence"/>
</dbReference>
<evidence type="ECO:0000256" key="6">
    <source>
        <dbReference type="SAM" id="SignalP"/>
    </source>
</evidence>
<evidence type="ECO:0000256" key="4">
    <source>
        <dbReference type="ARBA" id="ARBA00022825"/>
    </source>
</evidence>
<feature type="active site" description="Charge relay system" evidence="5">
    <location>
        <position position="247"/>
    </location>
</feature>
<evidence type="ECO:0000259" key="7">
    <source>
        <dbReference type="Pfam" id="PF00082"/>
    </source>
</evidence>
<evidence type="ECO:0000256" key="1">
    <source>
        <dbReference type="ARBA" id="ARBA00011073"/>
    </source>
</evidence>